<sequence length="185" mass="20613">MNAGLRFIVGLFGLINLLFVIAMILTLTGTYLVFDALLALQQQSEVFWILIGVLSFLGLLSLIFFLTSFKSSGKKGFSSQSLNVSTTSGEIGISRQAIESTVMRTVRTVDGIRSADVSIRIANKEEYVDVYISYTPFGDHPVQQTAKALQDRVKTELESWLEISVREVRVEIQDKSNAEKKNRVV</sequence>
<dbReference type="NCBIfam" id="NF033218">
    <property type="entry name" value="anchor_AmaP"/>
    <property type="match status" value="1"/>
</dbReference>
<evidence type="ECO:0000313" key="3">
    <source>
        <dbReference type="Proteomes" id="UP000318138"/>
    </source>
</evidence>
<reference evidence="3" key="1">
    <citation type="submission" date="2019-07" db="EMBL/GenBank/DDBJ databases">
        <title>Bacillus alkalisoli sp. nov. isolated from saline soil.</title>
        <authorList>
            <person name="Sun J.-Q."/>
            <person name="Xu L."/>
        </authorList>
    </citation>
    <scope>NUCLEOTIDE SEQUENCE [LARGE SCALE GENOMIC DNA]</scope>
    <source>
        <strain evidence="3">M4U3P1</strain>
    </source>
</reference>
<protein>
    <submittedName>
        <fullName evidence="2">Alkaline shock response membrane anchor protein AmaP</fullName>
    </submittedName>
</protein>
<organism evidence="2 3">
    <name type="scientific">Paenalkalicoccus suaedae</name>
    <dbReference type="NCBI Taxonomy" id="2592382"/>
    <lineage>
        <taxon>Bacteria</taxon>
        <taxon>Bacillati</taxon>
        <taxon>Bacillota</taxon>
        <taxon>Bacilli</taxon>
        <taxon>Bacillales</taxon>
        <taxon>Bacillaceae</taxon>
        <taxon>Paenalkalicoccus</taxon>
    </lineage>
</organism>
<name>A0A859FB66_9BACI</name>
<dbReference type="Proteomes" id="UP000318138">
    <property type="component" value="Chromosome"/>
</dbReference>
<evidence type="ECO:0000313" key="2">
    <source>
        <dbReference type="EMBL" id="QKS70048.1"/>
    </source>
</evidence>
<gene>
    <name evidence="2" type="primary">amaP</name>
    <name evidence="2" type="ORF">FLK61_25070</name>
</gene>
<accession>A0A859FB66</accession>
<keyword evidence="1" id="KW-1133">Transmembrane helix</keyword>
<dbReference type="EMBL" id="CP041372">
    <property type="protein sequence ID" value="QKS70048.1"/>
    <property type="molecule type" value="Genomic_DNA"/>
</dbReference>
<keyword evidence="3" id="KW-1185">Reference proteome</keyword>
<dbReference type="KEGG" id="psua:FLK61_25070"/>
<keyword evidence="1" id="KW-0472">Membrane</keyword>
<keyword evidence="1" id="KW-0812">Transmembrane</keyword>
<evidence type="ECO:0000256" key="1">
    <source>
        <dbReference type="SAM" id="Phobius"/>
    </source>
</evidence>
<feature type="transmembrane region" description="Helical" evidence="1">
    <location>
        <begin position="46"/>
        <end position="66"/>
    </location>
</feature>
<proteinExistence type="predicted"/>
<dbReference type="AlphaFoldDB" id="A0A859FB66"/>
<feature type="transmembrane region" description="Helical" evidence="1">
    <location>
        <begin position="7"/>
        <end position="34"/>
    </location>
</feature>
<dbReference type="RefSeq" id="WP_176008092.1">
    <property type="nucleotide sequence ID" value="NZ_CP041372.2"/>
</dbReference>